<accession>A0A840N614</accession>
<dbReference type="RefSeq" id="WP_184477007.1">
    <property type="nucleotide sequence ID" value="NZ_JACHIV010000001.1"/>
</dbReference>
<evidence type="ECO:0000313" key="1">
    <source>
        <dbReference type="EMBL" id="MBB5067466.1"/>
    </source>
</evidence>
<name>A0A840N614_9PSEU</name>
<dbReference type="Proteomes" id="UP000580474">
    <property type="component" value="Unassembled WGS sequence"/>
</dbReference>
<comment type="caution">
    <text evidence="1">The sequence shown here is derived from an EMBL/GenBank/DDBJ whole genome shotgun (WGS) entry which is preliminary data.</text>
</comment>
<reference evidence="1 2" key="1">
    <citation type="submission" date="2020-08" db="EMBL/GenBank/DDBJ databases">
        <title>Sequencing the genomes of 1000 actinobacteria strains.</title>
        <authorList>
            <person name="Klenk H.-P."/>
        </authorList>
    </citation>
    <scope>NUCLEOTIDE SEQUENCE [LARGE SCALE GENOMIC DNA]</scope>
    <source>
        <strain evidence="1 2">DSM 45582</strain>
    </source>
</reference>
<evidence type="ECO:0000313" key="2">
    <source>
        <dbReference type="Proteomes" id="UP000580474"/>
    </source>
</evidence>
<dbReference type="EMBL" id="JACHIV010000001">
    <property type="protein sequence ID" value="MBB5067466.1"/>
    <property type="molecule type" value="Genomic_DNA"/>
</dbReference>
<dbReference type="AlphaFoldDB" id="A0A840N614"/>
<gene>
    <name evidence="1" type="ORF">BJ969_000554</name>
</gene>
<proteinExistence type="predicted"/>
<organism evidence="1 2">
    <name type="scientific">Saccharopolyspora gloriosae</name>
    <dbReference type="NCBI Taxonomy" id="455344"/>
    <lineage>
        <taxon>Bacteria</taxon>
        <taxon>Bacillati</taxon>
        <taxon>Actinomycetota</taxon>
        <taxon>Actinomycetes</taxon>
        <taxon>Pseudonocardiales</taxon>
        <taxon>Pseudonocardiaceae</taxon>
        <taxon>Saccharopolyspora</taxon>
    </lineage>
</organism>
<protein>
    <submittedName>
        <fullName evidence="1">Uncharacterized protein</fullName>
    </submittedName>
</protein>
<sequence>MNLKKILTWAGVAFLLFFLFSAPQQAGNLVNNILASLEGAAQAVILFMQNIFV</sequence>
<keyword evidence="2" id="KW-1185">Reference proteome</keyword>